<comment type="caution">
    <text evidence="2">The sequence shown here is derived from an EMBL/GenBank/DDBJ whole genome shotgun (WGS) entry which is preliminary data.</text>
</comment>
<reference evidence="2" key="2">
    <citation type="journal article" date="2024" name="Plant">
        <title>Genomic evolution and insights into agronomic trait innovations of Sesamum species.</title>
        <authorList>
            <person name="Miao H."/>
            <person name="Wang L."/>
            <person name="Qu L."/>
            <person name="Liu H."/>
            <person name="Sun Y."/>
            <person name="Le M."/>
            <person name="Wang Q."/>
            <person name="Wei S."/>
            <person name="Zheng Y."/>
            <person name="Lin W."/>
            <person name="Duan Y."/>
            <person name="Cao H."/>
            <person name="Xiong S."/>
            <person name="Wang X."/>
            <person name="Wei L."/>
            <person name="Li C."/>
            <person name="Ma Q."/>
            <person name="Ju M."/>
            <person name="Zhao R."/>
            <person name="Li G."/>
            <person name="Mu C."/>
            <person name="Tian Q."/>
            <person name="Mei H."/>
            <person name="Zhang T."/>
            <person name="Gao T."/>
            <person name="Zhang H."/>
        </authorList>
    </citation>
    <scope>NUCLEOTIDE SEQUENCE</scope>
    <source>
        <strain evidence="2">KEN1</strain>
    </source>
</reference>
<keyword evidence="1" id="KW-0812">Transmembrane</keyword>
<dbReference type="EMBL" id="JACGWN010000015">
    <property type="protein sequence ID" value="KAL0400842.1"/>
    <property type="molecule type" value="Genomic_DNA"/>
</dbReference>
<sequence>MKRPRVRSMNKKSSNRHEIKMGMGLILQQQSLVLLFVAQIFWATLMELHGEWRRGKNCRLQGVLDRRVL</sequence>
<accession>A0AAW2T8N3</accession>
<keyword evidence="1" id="KW-1133">Transmembrane helix</keyword>
<name>A0AAW2T8N3_9LAMI</name>
<evidence type="ECO:0000256" key="1">
    <source>
        <dbReference type="SAM" id="Phobius"/>
    </source>
</evidence>
<reference evidence="2" key="1">
    <citation type="submission" date="2020-06" db="EMBL/GenBank/DDBJ databases">
        <authorList>
            <person name="Li T."/>
            <person name="Hu X."/>
            <person name="Zhang T."/>
            <person name="Song X."/>
            <person name="Zhang H."/>
            <person name="Dai N."/>
            <person name="Sheng W."/>
            <person name="Hou X."/>
            <person name="Wei L."/>
        </authorList>
    </citation>
    <scope>NUCLEOTIDE SEQUENCE</scope>
    <source>
        <strain evidence="2">KEN1</strain>
        <tissue evidence="2">Leaf</tissue>
    </source>
</reference>
<evidence type="ECO:0000313" key="2">
    <source>
        <dbReference type="EMBL" id="KAL0400842.1"/>
    </source>
</evidence>
<proteinExistence type="predicted"/>
<gene>
    <name evidence="2" type="ORF">Slati_4114100</name>
</gene>
<protein>
    <submittedName>
        <fullName evidence="2">Uncharacterized protein</fullName>
    </submittedName>
</protein>
<organism evidence="2">
    <name type="scientific">Sesamum latifolium</name>
    <dbReference type="NCBI Taxonomy" id="2727402"/>
    <lineage>
        <taxon>Eukaryota</taxon>
        <taxon>Viridiplantae</taxon>
        <taxon>Streptophyta</taxon>
        <taxon>Embryophyta</taxon>
        <taxon>Tracheophyta</taxon>
        <taxon>Spermatophyta</taxon>
        <taxon>Magnoliopsida</taxon>
        <taxon>eudicotyledons</taxon>
        <taxon>Gunneridae</taxon>
        <taxon>Pentapetalae</taxon>
        <taxon>asterids</taxon>
        <taxon>lamiids</taxon>
        <taxon>Lamiales</taxon>
        <taxon>Pedaliaceae</taxon>
        <taxon>Sesamum</taxon>
    </lineage>
</organism>
<dbReference type="AlphaFoldDB" id="A0AAW2T8N3"/>
<keyword evidence="1" id="KW-0472">Membrane</keyword>
<feature type="transmembrane region" description="Helical" evidence="1">
    <location>
        <begin position="21"/>
        <end position="42"/>
    </location>
</feature>